<dbReference type="InterPro" id="IPR027417">
    <property type="entry name" value="P-loop_NTPase"/>
</dbReference>
<accession>A0A098TH52</accession>
<comment type="caution">
    <text evidence="2">The sequence shown here is derived from an EMBL/GenBank/DDBJ whole genome shotgun (WGS) entry which is preliminary data.</text>
</comment>
<feature type="domain" description="Rad50/SbcC-type AAA" evidence="1">
    <location>
        <begin position="5"/>
        <end position="144"/>
    </location>
</feature>
<dbReference type="GO" id="GO:0016887">
    <property type="term" value="F:ATP hydrolysis activity"/>
    <property type="evidence" value="ECO:0007669"/>
    <property type="project" value="InterPro"/>
</dbReference>
<name>A0A098TH52_9CYAN</name>
<evidence type="ECO:0000313" key="2">
    <source>
        <dbReference type="EMBL" id="KGF71366.1"/>
    </source>
</evidence>
<dbReference type="RefSeq" id="WP_036537033.1">
    <property type="nucleotide sequence ID" value="NZ_JJML01000090.1"/>
</dbReference>
<sequence>MLFKKLEIDNTGPISGLNIEFPKAEVSPKPLVVVGENGSGKSILLSHLVNALVVGKQQVYEDVEIEKGKVFKYRSPSYIKSGESYSFSNVEFESGEKVQEWQLALSRTDFEEKLGYTPFRPEWNQIPTTEYSHFISSFTGNSENTKKYLNSNVACIAFFTLVRRSSNSE</sequence>
<evidence type="ECO:0000259" key="1">
    <source>
        <dbReference type="Pfam" id="PF13476"/>
    </source>
</evidence>
<dbReference type="Pfam" id="PF13476">
    <property type="entry name" value="AAA_23"/>
    <property type="match status" value="1"/>
</dbReference>
<dbReference type="Proteomes" id="UP000030170">
    <property type="component" value="Unassembled WGS sequence"/>
</dbReference>
<proteinExistence type="predicted"/>
<dbReference type="Gene3D" id="3.40.50.300">
    <property type="entry name" value="P-loop containing nucleotide triphosphate hydrolases"/>
    <property type="match status" value="1"/>
</dbReference>
<dbReference type="OrthoDB" id="9784297at2"/>
<dbReference type="SUPFAM" id="SSF52540">
    <property type="entry name" value="P-loop containing nucleoside triphosphate hydrolases"/>
    <property type="match status" value="1"/>
</dbReference>
<evidence type="ECO:0000313" key="3">
    <source>
        <dbReference type="Proteomes" id="UP000030170"/>
    </source>
</evidence>
<gene>
    <name evidence="2" type="ORF">DO97_21645</name>
</gene>
<dbReference type="AlphaFoldDB" id="A0A098TH52"/>
<protein>
    <recommendedName>
        <fullName evidence="1">Rad50/SbcC-type AAA domain-containing protein</fullName>
    </recommendedName>
</protein>
<dbReference type="GO" id="GO:0006302">
    <property type="term" value="P:double-strand break repair"/>
    <property type="evidence" value="ECO:0007669"/>
    <property type="project" value="InterPro"/>
</dbReference>
<dbReference type="EMBL" id="JJML01000090">
    <property type="protein sequence ID" value="KGF71366.1"/>
    <property type="molecule type" value="Genomic_DNA"/>
</dbReference>
<dbReference type="InterPro" id="IPR038729">
    <property type="entry name" value="Rad50/SbcC_AAA"/>
</dbReference>
<dbReference type="CDD" id="cd00267">
    <property type="entry name" value="ABC_ATPase"/>
    <property type="match status" value="1"/>
</dbReference>
<organism evidence="2 3">
    <name type="scientific">Neosynechococcus sphagnicola sy1</name>
    <dbReference type="NCBI Taxonomy" id="1497020"/>
    <lineage>
        <taxon>Bacteria</taxon>
        <taxon>Bacillati</taxon>
        <taxon>Cyanobacteriota</taxon>
        <taxon>Cyanophyceae</taxon>
        <taxon>Neosynechococcales</taxon>
        <taxon>Neosynechococcaceae</taxon>
        <taxon>Neosynechococcus</taxon>
    </lineage>
</organism>
<keyword evidence="3" id="KW-1185">Reference proteome</keyword>
<reference evidence="2 3" key="1">
    <citation type="journal article" date="2014" name="Mol. Ecol.">
        <title>Evolution of Synechococcus.</title>
        <authorList>
            <person name="Dvorak P."/>
            <person name="Casamatta D."/>
            <person name="Hasler P."/>
            <person name="Poulickova A."/>
            <person name="Ondrej V."/>
            <person name="Sanges R."/>
        </authorList>
    </citation>
    <scope>NUCLEOTIDE SEQUENCE [LARGE SCALE GENOMIC DNA]</scope>
    <source>
        <strain evidence="2 3">CAUP A 1101</strain>
    </source>
</reference>